<dbReference type="SUPFAM" id="SSF48371">
    <property type="entry name" value="ARM repeat"/>
    <property type="match status" value="1"/>
</dbReference>
<keyword evidence="2" id="KW-1185">Reference proteome</keyword>
<dbReference type="EMBL" id="VJZA01000026">
    <property type="protein sequence ID" value="TVT21478.1"/>
    <property type="molecule type" value="Genomic_DNA"/>
</dbReference>
<dbReference type="Proteomes" id="UP000318578">
    <property type="component" value="Unassembled WGS sequence"/>
</dbReference>
<comment type="caution">
    <text evidence="1">The sequence shown here is derived from an EMBL/GenBank/DDBJ whole genome shotgun (WGS) entry which is preliminary data.</text>
</comment>
<gene>
    <name evidence="1" type="ORF">FNH06_17045</name>
</gene>
<dbReference type="AlphaFoldDB" id="A0A558AB38"/>
<protein>
    <recommendedName>
        <fullName evidence="3">HEAT repeat domain-containing protein</fullName>
    </recommendedName>
</protein>
<dbReference type="InterPro" id="IPR016024">
    <property type="entry name" value="ARM-type_fold"/>
</dbReference>
<name>A0A558AB38_9PSEU</name>
<evidence type="ECO:0000313" key="2">
    <source>
        <dbReference type="Proteomes" id="UP000318578"/>
    </source>
</evidence>
<dbReference type="RefSeq" id="WP_144639470.1">
    <property type="nucleotide sequence ID" value="NZ_BNAX01000008.1"/>
</dbReference>
<dbReference type="OrthoDB" id="3591235at2"/>
<evidence type="ECO:0000313" key="1">
    <source>
        <dbReference type="EMBL" id="TVT21478.1"/>
    </source>
</evidence>
<proteinExistence type="predicted"/>
<evidence type="ECO:0008006" key="3">
    <source>
        <dbReference type="Google" id="ProtNLM"/>
    </source>
</evidence>
<sequence>MTTHDETPREIEELERFVQAGVEKLSGTHYLDEAGARELVEEIASRRAFVSRSLSMVELAAAYPRFAWPAELSEADRRQAVVQMIDSSGIAIADHNDFTFARPDVEAYLAAGHIVRSHPRGPRRWDPRTWKYLAPQPTWPWPHIELSLFLAALWWPAARTAVERQLGRLLSERHRNPNVRFVIELVRRDLLPGSDVGRQTTELLRHALADDRLADQDWMNTAVWLHQIDPKAAVAELDDFIRVPLQAISDQRKLLATVELMKHAPDRGRKNLEILAANLTGTPRDRLKTARLIGDIDPAPGIRAMLQLASTPDMHEFRADAAIAAGSPDLLADLVEHGHGLSDDTRLRLSTELLGRDRVTGIAAAERFAVAATPKTRLRIAELLRSYDPQKAVQITSAVARTADHRGDGELRLRAVILIGEIDPAQAIPALTRLSADSSVSDEVRFDAAKHIAAEHQGPITALVELVGAPDVDWTYRAAAAKEAGKTDPVTGARLLIATANTGPPSDAARLDLLKKAHALDPGTAAEQLVELAGRKRVAGRIRLEAGNLAGPKLSKPRRIALYSDIATSTNDDNTAREAAQKVLATDPVRGRQLMAVLADRKKASFTYRLTAAKEGGSEAIRPLRDLAGTARPDAIRLEAAQTLLKFDRTSARSALKRLVQSGQPGKVRIEAALSLPRTSAVHALITITGDRRENDSVRLQAALKAKEYDAKRGRQALHDLIEDPRLSRRVQEQARRHLKK</sequence>
<organism evidence="1 2">
    <name type="scientific">Amycolatopsis acidiphila</name>
    <dbReference type="NCBI Taxonomy" id="715473"/>
    <lineage>
        <taxon>Bacteria</taxon>
        <taxon>Bacillati</taxon>
        <taxon>Actinomycetota</taxon>
        <taxon>Actinomycetes</taxon>
        <taxon>Pseudonocardiales</taxon>
        <taxon>Pseudonocardiaceae</taxon>
        <taxon>Amycolatopsis</taxon>
    </lineage>
</organism>
<reference evidence="1 2" key="1">
    <citation type="submission" date="2019-07" db="EMBL/GenBank/DDBJ databases">
        <title>New species of Amycolatopsis and Streptomyces.</title>
        <authorList>
            <person name="Duangmal K."/>
            <person name="Teo W.F.A."/>
            <person name="Lipun K."/>
        </authorList>
    </citation>
    <scope>NUCLEOTIDE SEQUENCE [LARGE SCALE GENOMIC DNA]</scope>
    <source>
        <strain evidence="1 2">JCM 30562</strain>
    </source>
</reference>
<accession>A0A558AB38</accession>